<dbReference type="SUPFAM" id="SSF54427">
    <property type="entry name" value="NTF2-like"/>
    <property type="match status" value="1"/>
</dbReference>
<dbReference type="Gene3D" id="3.10.450.50">
    <property type="match status" value="1"/>
</dbReference>
<comment type="caution">
    <text evidence="1">The sequence shown here is derived from an EMBL/GenBank/DDBJ whole genome shotgun (WGS) entry which is preliminary data.</text>
</comment>
<dbReference type="Proteomes" id="UP000196355">
    <property type="component" value="Unassembled WGS sequence"/>
</dbReference>
<reference evidence="2" key="1">
    <citation type="submission" date="2017-02" db="EMBL/GenBank/DDBJ databases">
        <authorList>
            <person name="Tetz G."/>
            <person name="Tetz V."/>
        </authorList>
    </citation>
    <scope>NUCLEOTIDE SEQUENCE [LARGE SCALE GENOMIC DNA]</scope>
    <source>
        <strain evidence="2">VT16-26</strain>
    </source>
</reference>
<evidence type="ECO:0000313" key="2">
    <source>
        <dbReference type="Proteomes" id="UP000196355"/>
    </source>
</evidence>
<organism evidence="1 2">
    <name type="scientific">Chryseobacterium mucoviscidosis</name>
    <dbReference type="NCBI Taxonomy" id="1945581"/>
    <lineage>
        <taxon>Bacteria</taxon>
        <taxon>Pseudomonadati</taxon>
        <taxon>Bacteroidota</taxon>
        <taxon>Flavobacteriia</taxon>
        <taxon>Flavobacteriales</taxon>
        <taxon>Weeksellaceae</taxon>
        <taxon>Chryseobacterium group</taxon>
        <taxon>Chryseobacterium</taxon>
    </lineage>
</organism>
<keyword evidence="2" id="KW-1185">Reference proteome</keyword>
<evidence type="ECO:0008006" key="3">
    <source>
        <dbReference type="Google" id="ProtNLM"/>
    </source>
</evidence>
<sequence length="143" mass="16924">MKLLPLLLVFCYIFGYSQKYSKEEKQLLSQTVKLDSLIQNNDSGVLDLFENDVSFGHSNGWIQNYSDFKRDFSSKKVIYDKIEQIEISELKKDKNICSLRRKIKVSGTYKSQKFEMILALLEIWKKEKSVWKLWSRQSVEIKP</sequence>
<proteinExistence type="predicted"/>
<dbReference type="AlphaFoldDB" id="A0A202CAH3"/>
<evidence type="ECO:0000313" key="1">
    <source>
        <dbReference type="EMBL" id="OVE60829.1"/>
    </source>
</evidence>
<dbReference type="InterPro" id="IPR032710">
    <property type="entry name" value="NTF2-like_dom_sf"/>
</dbReference>
<gene>
    <name evidence="1" type="ORF">B0E34_03100</name>
</gene>
<dbReference type="EMBL" id="MVAG01000071">
    <property type="protein sequence ID" value="OVE60829.1"/>
    <property type="molecule type" value="Genomic_DNA"/>
</dbReference>
<protein>
    <recommendedName>
        <fullName evidence="3">DUF4440 domain-containing protein</fullName>
    </recommendedName>
</protein>
<name>A0A202CAH3_9FLAO</name>
<accession>A0A202CAH3</accession>
<dbReference type="RefSeq" id="WP_087706661.1">
    <property type="nucleotide sequence ID" value="NZ_MVAG01000071.1"/>
</dbReference>